<feature type="transmembrane region" description="Helical" evidence="9">
    <location>
        <begin position="567"/>
        <end position="584"/>
    </location>
</feature>
<keyword evidence="7 9" id="KW-1133">Transmembrane helix</keyword>
<evidence type="ECO:0000313" key="10">
    <source>
        <dbReference type="EMBL" id="RCI03853.1"/>
    </source>
</evidence>
<keyword evidence="5" id="KW-0571">Peptide transport</keyword>
<dbReference type="OrthoDB" id="9986677at2759"/>
<feature type="transmembrane region" description="Helical" evidence="9">
    <location>
        <begin position="507"/>
        <end position="528"/>
    </location>
</feature>
<evidence type="ECO:0000256" key="5">
    <source>
        <dbReference type="ARBA" id="ARBA00022856"/>
    </source>
</evidence>
<dbReference type="NCBIfam" id="TIGR00728">
    <property type="entry name" value="OPT_sfam"/>
    <property type="match status" value="1"/>
</dbReference>
<feature type="transmembrane region" description="Helical" evidence="9">
    <location>
        <begin position="157"/>
        <end position="182"/>
    </location>
</feature>
<keyword evidence="6" id="KW-0653">Protein transport</keyword>
<dbReference type="Pfam" id="PF03169">
    <property type="entry name" value="OPT"/>
    <property type="match status" value="1"/>
</dbReference>
<keyword evidence="3" id="KW-0813">Transport</keyword>
<dbReference type="InterPro" id="IPR004648">
    <property type="entry name" value="Oligpept_transpt"/>
</dbReference>
<name>A0A367KNS3_RHIST</name>
<keyword evidence="4 9" id="KW-0812">Transmembrane</keyword>
<evidence type="ECO:0000256" key="9">
    <source>
        <dbReference type="SAM" id="Phobius"/>
    </source>
</evidence>
<evidence type="ECO:0000313" key="11">
    <source>
        <dbReference type="Proteomes" id="UP000253551"/>
    </source>
</evidence>
<dbReference type="EMBL" id="PJQM01000873">
    <property type="protein sequence ID" value="RCI03853.1"/>
    <property type="molecule type" value="Genomic_DNA"/>
</dbReference>
<feature type="transmembrane region" description="Helical" evidence="9">
    <location>
        <begin position="481"/>
        <end position="500"/>
    </location>
</feature>
<dbReference type="InterPro" id="IPR004813">
    <property type="entry name" value="OPT"/>
</dbReference>
<dbReference type="GO" id="GO:0016020">
    <property type="term" value="C:membrane"/>
    <property type="evidence" value="ECO:0007669"/>
    <property type="project" value="UniProtKB-SubCell"/>
</dbReference>
<comment type="similarity">
    <text evidence="2">Belongs to the oligopeptide OPT transporter family.</text>
</comment>
<dbReference type="AlphaFoldDB" id="A0A367KNS3"/>
<feature type="transmembrane region" description="Helical" evidence="9">
    <location>
        <begin position="400"/>
        <end position="421"/>
    </location>
</feature>
<feature type="transmembrane region" description="Helical" evidence="9">
    <location>
        <begin position="92"/>
        <end position="111"/>
    </location>
</feature>
<feature type="transmembrane region" description="Helical" evidence="9">
    <location>
        <begin position="667"/>
        <end position="694"/>
    </location>
</feature>
<dbReference type="GO" id="GO:0035673">
    <property type="term" value="F:oligopeptide transmembrane transporter activity"/>
    <property type="evidence" value="ECO:0007669"/>
    <property type="project" value="InterPro"/>
</dbReference>
<dbReference type="NCBIfam" id="TIGR00727">
    <property type="entry name" value="ISP4_OPT"/>
    <property type="match status" value="1"/>
</dbReference>
<comment type="subcellular location">
    <subcellularLocation>
        <location evidence="1">Membrane</location>
        <topology evidence="1">Multi-pass membrane protein</topology>
    </subcellularLocation>
</comment>
<evidence type="ECO:0000256" key="3">
    <source>
        <dbReference type="ARBA" id="ARBA00022448"/>
    </source>
</evidence>
<protein>
    <recommendedName>
        <fullName evidence="12">OPT family small oligopeptide transporter</fullName>
    </recommendedName>
</protein>
<evidence type="ECO:0000256" key="7">
    <source>
        <dbReference type="ARBA" id="ARBA00022989"/>
    </source>
</evidence>
<organism evidence="10 11">
    <name type="scientific">Rhizopus stolonifer</name>
    <name type="common">Rhizopus nigricans</name>
    <dbReference type="NCBI Taxonomy" id="4846"/>
    <lineage>
        <taxon>Eukaryota</taxon>
        <taxon>Fungi</taxon>
        <taxon>Fungi incertae sedis</taxon>
        <taxon>Mucoromycota</taxon>
        <taxon>Mucoromycotina</taxon>
        <taxon>Mucoromycetes</taxon>
        <taxon>Mucorales</taxon>
        <taxon>Mucorineae</taxon>
        <taxon>Rhizopodaceae</taxon>
        <taxon>Rhizopus</taxon>
    </lineage>
</organism>
<accession>A0A367KNS3</accession>
<feature type="transmembrane region" description="Helical" evidence="9">
    <location>
        <begin position="714"/>
        <end position="736"/>
    </location>
</feature>
<evidence type="ECO:0000256" key="1">
    <source>
        <dbReference type="ARBA" id="ARBA00004141"/>
    </source>
</evidence>
<evidence type="ECO:0000256" key="8">
    <source>
        <dbReference type="ARBA" id="ARBA00023136"/>
    </source>
</evidence>
<evidence type="ECO:0000256" key="6">
    <source>
        <dbReference type="ARBA" id="ARBA00022927"/>
    </source>
</evidence>
<dbReference type="Proteomes" id="UP000253551">
    <property type="component" value="Unassembled WGS sequence"/>
</dbReference>
<evidence type="ECO:0000256" key="4">
    <source>
        <dbReference type="ARBA" id="ARBA00022692"/>
    </source>
</evidence>
<dbReference type="PANTHER" id="PTHR22601">
    <property type="entry name" value="ISP4 LIKE PROTEIN"/>
    <property type="match status" value="1"/>
</dbReference>
<feature type="transmembrane region" description="Helical" evidence="9">
    <location>
        <begin position="457"/>
        <end position="475"/>
    </location>
</feature>
<gene>
    <name evidence="10" type="ORF">CU098_004579</name>
</gene>
<feature type="transmembrane region" description="Helical" evidence="9">
    <location>
        <begin position="285"/>
        <end position="305"/>
    </location>
</feature>
<evidence type="ECO:0000256" key="2">
    <source>
        <dbReference type="ARBA" id="ARBA00008807"/>
    </source>
</evidence>
<feature type="transmembrane region" description="Helical" evidence="9">
    <location>
        <begin position="326"/>
        <end position="343"/>
    </location>
</feature>
<keyword evidence="8 9" id="KW-0472">Membrane</keyword>
<sequence>MTGEDHSKIDNSEVYSEKISTEKYNEKVNQDFDKKVTKDLDEPWVVDSQGNKLDEEHAPAYLYTEDDLDIAIINDISLTEDDPNTKAFTFRALLVGALLSALSSSVAQLMIFKPVGIALTDTFMLILAYVFCNAWARYLPKGGWLNPGPFNMKEHTCIYVMVSSANTSAYGTYILSAQLLFYTEVPGAAGSIFFLFATQMVGYGIAGQLRPYLVYPKNMTWPTSLPVVSLLKTLNTDREEAKRRTRYFFLVFLGIFVYEFIPQYMFPMLGGISIICLARNDSRWVQRLFGGLATNEGMGMFQLCFDWNLLSSYSPLVIPLWSQLNVFFGIFLLWLIAPLLFYFDVWHAQSFPYLSNSIFRLYENGTSEIYPQDQVLNADNSLNETALAEVGNPYFSAVYAFSYVIINIGVTSTITHVALFYGKEIIQYFRKTKEVVASHEQDIHMKLMQAYREVPTWWYYLVYVVGIALNIGLAYANKSQLPWWGVIFAIAVSTILSLPLNMISAITGYGFGLNVLAEMICGFVLRGYPVANMYFKTLGYNTMSQAGVMAKDLKIGHYLKVPPRLTFINQLLGTAIGCIFNYIVNATITESKRDILLDPVGNQFWNGATPQTINSAAITWGALGPLAMFGPSTDYYIVLWAFIIGFFLPVPFWLLHKKFPSVGFDYINIPMIMIGLCFMPGTNSSWVTVSFLIILFSQGYLKHRHSTWFAKNNYLISAALDSGTSLMVFFISMALYGGASGNTYEFPNWWGNRGDIDYMDQCCMNCND</sequence>
<evidence type="ECO:0008006" key="12">
    <source>
        <dbReference type="Google" id="ProtNLM"/>
    </source>
</evidence>
<reference evidence="10 11" key="1">
    <citation type="journal article" date="2018" name="G3 (Bethesda)">
        <title>Phylogenetic and Phylogenomic Definition of Rhizopus Species.</title>
        <authorList>
            <person name="Gryganskyi A.P."/>
            <person name="Golan J."/>
            <person name="Dolatabadi S."/>
            <person name="Mondo S."/>
            <person name="Robb S."/>
            <person name="Idnurm A."/>
            <person name="Muszewska A."/>
            <person name="Steczkiewicz K."/>
            <person name="Masonjones S."/>
            <person name="Liao H.L."/>
            <person name="Gajdeczka M.T."/>
            <person name="Anike F."/>
            <person name="Vuek A."/>
            <person name="Anishchenko I.M."/>
            <person name="Voigt K."/>
            <person name="de Hoog G.S."/>
            <person name="Smith M.E."/>
            <person name="Heitman J."/>
            <person name="Vilgalys R."/>
            <person name="Stajich J.E."/>
        </authorList>
    </citation>
    <scope>NUCLEOTIDE SEQUENCE [LARGE SCALE GENOMIC DNA]</scope>
    <source>
        <strain evidence="10 11">LSU 92-RS-03</strain>
    </source>
</reference>
<dbReference type="GO" id="GO:0015031">
    <property type="term" value="P:protein transport"/>
    <property type="evidence" value="ECO:0007669"/>
    <property type="project" value="UniProtKB-KW"/>
</dbReference>
<feature type="transmembrane region" description="Helical" evidence="9">
    <location>
        <begin position="117"/>
        <end position="136"/>
    </location>
</feature>
<feature type="transmembrane region" description="Helical" evidence="9">
    <location>
        <begin position="635"/>
        <end position="655"/>
    </location>
</feature>
<keyword evidence="11" id="KW-1185">Reference proteome</keyword>
<proteinExistence type="inferred from homology"/>
<feature type="transmembrane region" description="Helical" evidence="9">
    <location>
        <begin position="188"/>
        <end position="209"/>
    </location>
</feature>
<comment type="caution">
    <text evidence="10">The sequence shown here is derived from an EMBL/GenBank/DDBJ whole genome shotgun (WGS) entry which is preliminary data.</text>
</comment>
<feature type="transmembrane region" description="Helical" evidence="9">
    <location>
        <begin position="247"/>
        <end position="265"/>
    </location>
</feature>